<dbReference type="Pfam" id="PF25137">
    <property type="entry name" value="ADH_Fe_C"/>
    <property type="match status" value="1"/>
</dbReference>
<evidence type="ECO:0000256" key="1">
    <source>
        <dbReference type="ARBA" id="ARBA00023002"/>
    </source>
</evidence>
<keyword evidence="5" id="KW-1185">Reference proteome</keyword>
<dbReference type="Pfam" id="PF00465">
    <property type="entry name" value="Fe-ADH"/>
    <property type="match status" value="1"/>
</dbReference>
<feature type="domain" description="Alcohol dehydrogenase iron-type/glycerol dehydrogenase GldA" evidence="2">
    <location>
        <begin position="16"/>
        <end position="170"/>
    </location>
</feature>
<dbReference type="InterPro" id="IPR018211">
    <property type="entry name" value="ADH_Fe_CS"/>
</dbReference>
<evidence type="ECO:0000259" key="2">
    <source>
        <dbReference type="Pfam" id="PF00465"/>
    </source>
</evidence>
<proteinExistence type="predicted"/>
<accession>A0A2H3JMQ6</accession>
<dbReference type="InterPro" id="IPR001670">
    <property type="entry name" value="ADH_Fe/GldA"/>
</dbReference>
<evidence type="ECO:0000313" key="4">
    <source>
        <dbReference type="EMBL" id="PCH43470.1"/>
    </source>
</evidence>
<dbReference type="GO" id="GO:0005739">
    <property type="term" value="C:mitochondrion"/>
    <property type="evidence" value="ECO:0007669"/>
    <property type="project" value="TreeGrafter"/>
</dbReference>
<keyword evidence="1" id="KW-0560">Oxidoreductase</keyword>
<evidence type="ECO:0000259" key="3">
    <source>
        <dbReference type="Pfam" id="PF25137"/>
    </source>
</evidence>
<dbReference type="Proteomes" id="UP000218811">
    <property type="component" value="Unassembled WGS sequence"/>
</dbReference>
<dbReference type="PANTHER" id="PTHR11496:SF97">
    <property type="entry name" value="ALCOHOL DEHYDROGENASE IRON-TYPE_GLYCEROL DEHYDROGENASE GLDA DOMAIN-CONTAINING PROTEIN"/>
    <property type="match status" value="1"/>
</dbReference>
<dbReference type="STRING" id="742152.A0A2H3JMQ6"/>
<evidence type="ECO:0000313" key="5">
    <source>
        <dbReference type="Proteomes" id="UP000218811"/>
    </source>
</evidence>
<dbReference type="Gene3D" id="3.40.50.1970">
    <property type="match status" value="1"/>
</dbReference>
<dbReference type="SUPFAM" id="SSF56796">
    <property type="entry name" value="Dehydroquinate synthase-like"/>
    <property type="match status" value="1"/>
</dbReference>
<gene>
    <name evidence="4" type="ORF">WOLCODRAFT_103563</name>
</gene>
<feature type="domain" description="Fe-containing alcohol dehydrogenase-like C-terminal" evidence="3">
    <location>
        <begin position="205"/>
        <end position="366"/>
    </location>
</feature>
<dbReference type="GO" id="GO:0004022">
    <property type="term" value="F:alcohol dehydrogenase (NAD+) activity"/>
    <property type="evidence" value="ECO:0007669"/>
    <property type="project" value="TreeGrafter"/>
</dbReference>
<dbReference type="GO" id="GO:0046872">
    <property type="term" value="F:metal ion binding"/>
    <property type="evidence" value="ECO:0007669"/>
    <property type="project" value="InterPro"/>
</dbReference>
<reference evidence="4 5" key="1">
    <citation type="journal article" date="2012" name="Science">
        <title>The Paleozoic origin of enzymatic lignin decomposition reconstructed from 31 fungal genomes.</title>
        <authorList>
            <person name="Floudas D."/>
            <person name="Binder M."/>
            <person name="Riley R."/>
            <person name="Barry K."/>
            <person name="Blanchette R.A."/>
            <person name="Henrissat B."/>
            <person name="Martinez A.T."/>
            <person name="Otillar R."/>
            <person name="Spatafora J.W."/>
            <person name="Yadav J.S."/>
            <person name="Aerts A."/>
            <person name="Benoit I."/>
            <person name="Boyd A."/>
            <person name="Carlson A."/>
            <person name="Copeland A."/>
            <person name="Coutinho P.M."/>
            <person name="de Vries R.P."/>
            <person name="Ferreira P."/>
            <person name="Findley K."/>
            <person name="Foster B."/>
            <person name="Gaskell J."/>
            <person name="Glotzer D."/>
            <person name="Gorecki P."/>
            <person name="Heitman J."/>
            <person name="Hesse C."/>
            <person name="Hori C."/>
            <person name="Igarashi K."/>
            <person name="Jurgens J.A."/>
            <person name="Kallen N."/>
            <person name="Kersten P."/>
            <person name="Kohler A."/>
            <person name="Kuees U."/>
            <person name="Kumar T.K.A."/>
            <person name="Kuo A."/>
            <person name="LaButti K."/>
            <person name="Larrondo L.F."/>
            <person name="Lindquist E."/>
            <person name="Ling A."/>
            <person name="Lombard V."/>
            <person name="Lucas S."/>
            <person name="Lundell T."/>
            <person name="Martin R."/>
            <person name="McLaughlin D.J."/>
            <person name="Morgenstern I."/>
            <person name="Morin E."/>
            <person name="Murat C."/>
            <person name="Nagy L.G."/>
            <person name="Nolan M."/>
            <person name="Ohm R.A."/>
            <person name="Patyshakuliyeva A."/>
            <person name="Rokas A."/>
            <person name="Ruiz-Duenas F.J."/>
            <person name="Sabat G."/>
            <person name="Salamov A."/>
            <person name="Samejima M."/>
            <person name="Schmutz J."/>
            <person name="Slot J.C."/>
            <person name="St John F."/>
            <person name="Stenlid J."/>
            <person name="Sun H."/>
            <person name="Sun S."/>
            <person name="Syed K."/>
            <person name="Tsang A."/>
            <person name="Wiebenga A."/>
            <person name="Young D."/>
            <person name="Pisabarro A."/>
            <person name="Eastwood D.C."/>
            <person name="Martin F."/>
            <person name="Cullen D."/>
            <person name="Grigoriev I.V."/>
            <person name="Hibbett D.S."/>
        </authorList>
    </citation>
    <scope>NUCLEOTIDE SEQUENCE [LARGE SCALE GENOMIC DNA]</scope>
    <source>
        <strain evidence="4 5">MD-104</strain>
    </source>
</reference>
<organism evidence="4 5">
    <name type="scientific">Wolfiporia cocos (strain MD-104)</name>
    <name type="common">Brown rot fungus</name>
    <dbReference type="NCBI Taxonomy" id="742152"/>
    <lineage>
        <taxon>Eukaryota</taxon>
        <taxon>Fungi</taxon>
        <taxon>Dikarya</taxon>
        <taxon>Basidiomycota</taxon>
        <taxon>Agaricomycotina</taxon>
        <taxon>Agaricomycetes</taxon>
        <taxon>Polyporales</taxon>
        <taxon>Phaeolaceae</taxon>
        <taxon>Wolfiporia</taxon>
    </lineage>
</organism>
<dbReference type="Gene3D" id="1.20.1090.10">
    <property type="entry name" value="Dehydroquinate synthase-like - alpha domain"/>
    <property type="match status" value="1"/>
</dbReference>
<name>A0A2H3JMQ6_WOLCO</name>
<dbReference type="OMA" id="HTAHYNH"/>
<dbReference type="InterPro" id="IPR056798">
    <property type="entry name" value="ADH_Fe_C"/>
</dbReference>
<protein>
    <submittedName>
        <fullName evidence="4">Alcohol dehydrogenase IV</fullName>
    </submittedName>
</protein>
<dbReference type="PROSITE" id="PS00060">
    <property type="entry name" value="ADH_IRON_2"/>
    <property type="match status" value="1"/>
</dbReference>
<sequence>MADLHGQYDWSCPLRSVYYGPGCLSTTLPKLLDRLNVKAAMIVTGQSLFSKTDVVKKVEAVLKHHSAFVGTFYDIGQHSPIANIRNGVQSLRNCGADAIVSIGGGSPIDAAKVMIHLRLQDNGGAMLTHIAIPTTLSAAEFSIVGGYSDQTGSKVTICDPQIIPAAIIMDAELTLATPERLWLSTGMRALCPEILNRPLVPPPVKHLCYAALADLFKYLPECKANPEAVSVRQKLQLVAWMSYWPINIEYKGIGLSHTLGHKLGATYHIPHGITSCLTLAPVVALKAQVATEEDKEWLAGALFHLREPSTGSLDSDVFKLSGLIIDRVASRLVAELGLTSTLKEYNVPRSDPPNIAERALGSRADSVYPRVVTLLEGLYAT</sequence>
<dbReference type="EMBL" id="KB468146">
    <property type="protein sequence ID" value="PCH43470.1"/>
    <property type="molecule type" value="Genomic_DNA"/>
</dbReference>
<dbReference type="PANTHER" id="PTHR11496">
    <property type="entry name" value="ALCOHOL DEHYDROGENASE"/>
    <property type="match status" value="1"/>
</dbReference>
<dbReference type="OrthoDB" id="3360544at2759"/>
<dbReference type="InterPro" id="IPR039697">
    <property type="entry name" value="Alcohol_dehydrogenase_Fe"/>
</dbReference>
<dbReference type="CDD" id="cd08192">
    <property type="entry name" value="MAR-like"/>
    <property type="match status" value="1"/>
</dbReference>
<dbReference type="AlphaFoldDB" id="A0A2H3JMQ6"/>